<feature type="compositionally biased region" description="Basic and acidic residues" evidence="2">
    <location>
        <begin position="253"/>
        <end position="263"/>
    </location>
</feature>
<feature type="compositionally biased region" description="Low complexity" evidence="2">
    <location>
        <begin position="105"/>
        <end position="118"/>
    </location>
</feature>
<keyword evidence="1" id="KW-0175">Coiled coil</keyword>
<feature type="region of interest" description="Disordered" evidence="2">
    <location>
        <begin position="81"/>
        <end position="157"/>
    </location>
</feature>
<reference evidence="3 4" key="1">
    <citation type="submission" date="2024-04" db="EMBL/GenBank/DDBJ databases">
        <title>Phyllosticta paracitricarpa is synonymous to the EU quarantine fungus P. citricarpa based on phylogenomic analyses.</title>
        <authorList>
            <consortium name="Lawrence Berkeley National Laboratory"/>
            <person name="Van Ingen-Buijs V.A."/>
            <person name="Van Westerhoven A.C."/>
            <person name="Haridas S."/>
            <person name="Skiadas P."/>
            <person name="Martin F."/>
            <person name="Groenewald J.Z."/>
            <person name="Crous P.W."/>
            <person name="Seidl M.F."/>
        </authorList>
    </citation>
    <scope>NUCLEOTIDE SEQUENCE [LARGE SCALE GENOMIC DNA]</scope>
    <source>
        <strain evidence="3 4">CBS 122670</strain>
    </source>
</reference>
<feature type="region of interest" description="Disordered" evidence="2">
    <location>
        <begin position="201"/>
        <end position="264"/>
    </location>
</feature>
<feature type="compositionally biased region" description="Polar residues" evidence="2">
    <location>
        <begin position="225"/>
        <end position="239"/>
    </location>
</feature>
<sequence length="289" mass="31908">MNPPDGRRGNRKNSAVNGGSSQEEAFMDELNHMKRNYLDVKAVMVALQSQMTRLQSQLADMETENEELRDAVGTLQSQVTALKAGEARPRNGGDGGSSKFEHHSANSSSLSRSAPRHLVSTGYRGHHQMPGAQHQPGGSHVRRERHDRTTAQASPLACEQGALTLLKKQPAPIKYEHTGAQRAHEKSNTTEKVTIASLVHTSSTPNANTSRRLQNDRARIKSATDSDLSTASGSVSQPISRKRRRLELDASDDDKSSDYEPPRKVTKLWHCPLQLASMRLGFLRDYRAE</sequence>
<gene>
    <name evidence="3" type="ORF">IWX46DRAFT_353820</name>
</gene>
<protein>
    <submittedName>
        <fullName evidence="3">Uncharacterized protein</fullName>
    </submittedName>
</protein>
<feature type="compositionally biased region" description="Polar residues" evidence="2">
    <location>
        <begin position="12"/>
        <end position="23"/>
    </location>
</feature>
<evidence type="ECO:0000313" key="3">
    <source>
        <dbReference type="EMBL" id="KAK7532648.1"/>
    </source>
</evidence>
<feature type="compositionally biased region" description="Basic and acidic residues" evidence="2">
    <location>
        <begin position="213"/>
        <end position="224"/>
    </location>
</feature>
<proteinExistence type="predicted"/>
<evidence type="ECO:0000256" key="2">
    <source>
        <dbReference type="SAM" id="MobiDB-lite"/>
    </source>
</evidence>
<accession>A0ABR1LBM9</accession>
<feature type="region of interest" description="Disordered" evidence="2">
    <location>
        <begin position="1"/>
        <end position="24"/>
    </location>
</feature>
<organism evidence="3 4">
    <name type="scientific">Phyllosticta citricarpa</name>
    <dbReference type="NCBI Taxonomy" id="55181"/>
    <lineage>
        <taxon>Eukaryota</taxon>
        <taxon>Fungi</taxon>
        <taxon>Dikarya</taxon>
        <taxon>Ascomycota</taxon>
        <taxon>Pezizomycotina</taxon>
        <taxon>Dothideomycetes</taxon>
        <taxon>Dothideomycetes incertae sedis</taxon>
        <taxon>Botryosphaeriales</taxon>
        <taxon>Phyllostictaceae</taxon>
        <taxon>Phyllosticta</taxon>
    </lineage>
</organism>
<comment type="caution">
    <text evidence="3">The sequence shown here is derived from an EMBL/GenBank/DDBJ whole genome shotgun (WGS) entry which is preliminary data.</text>
</comment>
<feature type="coiled-coil region" evidence="1">
    <location>
        <begin position="44"/>
        <end position="78"/>
    </location>
</feature>
<evidence type="ECO:0000256" key="1">
    <source>
        <dbReference type="SAM" id="Coils"/>
    </source>
</evidence>
<keyword evidence="4" id="KW-1185">Reference proteome</keyword>
<evidence type="ECO:0000313" key="4">
    <source>
        <dbReference type="Proteomes" id="UP001365128"/>
    </source>
</evidence>
<name>A0ABR1LBM9_9PEZI</name>
<dbReference type="EMBL" id="JBBPDW010000050">
    <property type="protein sequence ID" value="KAK7532648.1"/>
    <property type="molecule type" value="Genomic_DNA"/>
</dbReference>
<feature type="compositionally biased region" description="Polar residues" evidence="2">
    <location>
        <begin position="201"/>
        <end position="212"/>
    </location>
</feature>
<dbReference type="Proteomes" id="UP001365128">
    <property type="component" value="Unassembled WGS sequence"/>
</dbReference>